<dbReference type="Proteomes" id="UP001652621">
    <property type="component" value="Unplaced"/>
</dbReference>
<dbReference type="RefSeq" id="XP_058986703.1">
    <property type="nucleotide sequence ID" value="XM_059130720.1"/>
</dbReference>
<feature type="domain" description="Putative treble-clef zinc-finger" evidence="1">
    <location>
        <begin position="18"/>
        <end position="50"/>
    </location>
</feature>
<dbReference type="GeneID" id="101894126"/>
<protein>
    <submittedName>
        <fullName evidence="3">Uncharacterized protein LOC101894126 isoform X1</fullName>
    </submittedName>
</protein>
<dbReference type="Pfam" id="PF14952">
    <property type="entry name" value="zf-tcix"/>
    <property type="match status" value="1"/>
</dbReference>
<gene>
    <name evidence="3" type="primary">LOC101894126</name>
</gene>
<evidence type="ECO:0000313" key="2">
    <source>
        <dbReference type="Proteomes" id="UP001652621"/>
    </source>
</evidence>
<dbReference type="PANTHER" id="PTHR13518">
    <property type="entry name" value="PUTATIVE TREBLE-CLEF ZINC-FINGER C2ORF42 FAMILY MEMBER"/>
    <property type="match status" value="1"/>
</dbReference>
<dbReference type="InterPro" id="IPR029269">
    <property type="entry name" value="Zf-tcix"/>
</dbReference>
<evidence type="ECO:0000259" key="1">
    <source>
        <dbReference type="Pfam" id="PF14952"/>
    </source>
</evidence>
<name>A0ABM3VLM5_MUSDO</name>
<dbReference type="InterPro" id="IPR026049">
    <property type="entry name" value="C2orf42"/>
</dbReference>
<dbReference type="PANTHER" id="PTHR13518:SF1">
    <property type="entry name" value="C2ORF42 HOMOLOG"/>
    <property type="match status" value="1"/>
</dbReference>
<evidence type="ECO:0000313" key="3">
    <source>
        <dbReference type="RefSeq" id="XP_058986703.1"/>
    </source>
</evidence>
<sequence length="785" mass="88329">MISNELECDKLNKFNNILHRSSLRGLKKCGSCGSISGQRALICRNTECDLRKCMLASIKPFDPIQLVTHNDVRLFSVRTKEKIVNVRNFVAISQSPSTGIFSRKATCYVDGCKNEAPTDFHCQHIKAIYSVDTDFQLAEVYQLDKNVLWNLNVSEEQKTKLWDSYCRGENEENIPPIQRLNGQTFAVTSLNSNNFLAGRLHVTVCSDAVTNKKGFYLCACKKLKIVVEPDNSVTMKKEICDHLLLLLAAILNRPDKSMYSAFLDALQHLWMPTTLNPPVDSSSSPLTDFDMPMIDCDDKNEVNPIGKSNNSNTEDFFNFNEDLFAENHSDVNQIECNWIEIPNGNSTIPDFSDMLSDMETEAKKTSTSCMQQQYLPIVSTSDPHFNSNNSVEDFDINFPHIKQNRIADSVTSRSTISPNSNFNVVGQFQLSNDIRLSCDNIALAQEIESLNNMESQAQESCLDTTQLNGIEQIKKEPNTPTVNDLQKTTTNFVGNTSNSVIIKPKCKPVFLNKSVIVKQSPVKIIKITKPGVIQKLPTIDKKFVQISKIDSSKIIVLNTKSSQKPINIQPISNVTVTSTVPSPPLMDASQPSSMAPALSYESWLDHIIEILNDSIILQDSNNIKHTFHVHEDMFSHFSKTFGFNNKPRLPSFTQVLTSGKHKGLIKYGWYFNQAAAVKRIFSTKNSKLELQRPTEPLKDGNFVPFFSKISSQITVTKCRPKEPEQRVFLKFSNAPETASDTYENDKSGLKLEWLPSAFPRSHFGLMTIEFCVYTYSKNGSIYGNL</sequence>
<organism evidence="2 3">
    <name type="scientific">Musca domestica</name>
    <name type="common">House fly</name>
    <dbReference type="NCBI Taxonomy" id="7370"/>
    <lineage>
        <taxon>Eukaryota</taxon>
        <taxon>Metazoa</taxon>
        <taxon>Ecdysozoa</taxon>
        <taxon>Arthropoda</taxon>
        <taxon>Hexapoda</taxon>
        <taxon>Insecta</taxon>
        <taxon>Pterygota</taxon>
        <taxon>Neoptera</taxon>
        <taxon>Endopterygota</taxon>
        <taxon>Diptera</taxon>
        <taxon>Brachycera</taxon>
        <taxon>Muscomorpha</taxon>
        <taxon>Muscoidea</taxon>
        <taxon>Muscidae</taxon>
        <taxon>Musca</taxon>
    </lineage>
</organism>
<proteinExistence type="predicted"/>
<accession>A0ABM3VLM5</accession>
<keyword evidence="2" id="KW-1185">Reference proteome</keyword>
<reference evidence="3" key="1">
    <citation type="submission" date="2025-08" db="UniProtKB">
        <authorList>
            <consortium name="RefSeq"/>
        </authorList>
    </citation>
    <scope>IDENTIFICATION</scope>
    <source>
        <strain evidence="3">Aabys</strain>
        <tissue evidence="3">Whole body</tissue>
    </source>
</reference>